<dbReference type="EMBL" id="CP002869">
    <property type="protein sequence ID" value="AEI44975.1"/>
    <property type="molecule type" value="Genomic_DNA"/>
</dbReference>
<evidence type="ECO:0000313" key="2">
    <source>
        <dbReference type="Proteomes" id="UP000006620"/>
    </source>
</evidence>
<gene>
    <name evidence="1" type="ordered locus">KNP414_06454</name>
</gene>
<accession>F8FN15</accession>
<evidence type="ECO:0000313" key="1">
    <source>
        <dbReference type="EMBL" id="AEI44975.1"/>
    </source>
</evidence>
<reference evidence="1 2" key="2">
    <citation type="journal article" date="2013" name="Genome Announc.">
        <title>Genome Sequence of Growth-Improving Paenibacillus mucilaginosus Strain KNP414.</title>
        <authorList>
            <person name="Lu J.J."/>
            <person name="Wang J.F."/>
            <person name="Hu X.F."/>
        </authorList>
    </citation>
    <scope>NUCLEOTIDE SEQUENCE [LARGE SCALE GENOMIC DNA]</scope>
    <source>
        <strain evidence="1 2">KNP414</strain>
    </source>
</reference>
<sequence length="48" mass="5240">MLNIRLSPAMNPNLLAVRMRDGGRSYSSFLPGLPPGCIRKVLLLSQVS</sequence>
<dbReference type="Proteomes" id="UP000006620">
    <property type="component" value="Chromosome"/>
</dbReference>
<organism evidence="1 2">
    <name type="scientific">Paenibacillus mucilaginosus (strain KNP414)</name>
    <dbReference type="NCBI Taxonomy" id="1036673"/>
    <lineage>
        <taxon>Bacteria</taxon>
        <taxon>Bacillati</taxon>
        <taxon>Bacillota</taxon>
        <taxon>Bacilli</taxon>
        <taxon>Bacillales</taxon>
        <taxon>Paenibacillaceae</taxon>
        <taxon>Paenibacillus</taxon>
    </lineage>
</organism>
<reference evidence="2" key="1">
    <citation type="submission" date="2011-06" db="EMBL/GenBank/DDBJ databases">
        <title>Complete genome sequence of Paenibacillus mucilaginosus KNP414.</title>
        <authorList>
            <person name="Wang J."/>
            <person name="Hu S."/>
            <person name="Hu X."/>
            <person name="Zhang B."/>
            <person name="Dong D."/>
            <person name="Zhang S."/>
            <person name="Zhao K."/>
            <person name="Wu D."/>
        </authorList>
    </citation>
    <scope>NUCLEOTIDE SEQUENCE [LARGE SCALE GENOMIC DNA]</scope>
    <source>
        <strain evidence="2">KNP414</strain>
    </source>
</reference>
<proteinExistence type="predicted"/>
<dbReference type="HOGENOM" id="CLU_3155714_0_0_9"/>
<dbReference type="KEGG" id="pms:KNP414_06454"/>
<name>F8FN15_PAEMK</name>
<protein>
    <submittedName>
        <fullName evidence="1">Uncharacterized protein</fullName>
    </submittedName>
</protein>
<dbReference type="AlphaFoldDB" id="F8FN15"/>